<feature type="transmembrane region" description="Helical" evidence="2">
    <location>
        <begin position="300"/>
        <end position="323"/>
    </location>
</feature>
<sequence>MTEKGTTDSKQWVLFGRQRPVALSSPVEGGGKSTLDKSALCRLALRGRRVARILPQLLDEVRADGLLRPLLRVANRLRRYSLRDSFFLTLQAPANHVGSSVNRLLPKSSDPAPGRTDPAVSPCCLGRLRHAEGRGWLEAFAFPQGIMYVFSSQRSHPHPGLPSHPPTPPPLLTVMHLLISLGGGGLAQLLTGRPLVAFTSNTLLPTYALGYLTVFYVPLVFTLMRTFSPLVEPALELVDACSRVRALTLGLADFTRTQTMRGAPAPGLFPQLLVGWISITGGGILYKWSAGIATFEYPGWDFTAVGVAVAALVVGTDPVFGALAAEQAAPILPYSKMLGVPVVWGADDFRVVCTLVIFFGFMTRPARAVAKVMAGKRTAVVAPKEKGEKGDVSDKGEVKVRKSSRK</sequence>
<feature type="transmembrane region" description="Helical" evidence="2">
    <location>
        <begin position="343"/>
        <end position="363"/>
    </location>
</feature>
<name>A0A4P9W5K7_9FUNG</name>
<feature type="region of interest" description="Disordered" evidence="1">
    <location>
        <begin position="384"/>
        <end position="406"/>
    </location>
</feature>
<accession>A0A4P9W5K7</accession>
<dbReference type="EMBL" id="KZ998067">
    <property type="protein sequence ID" value="RKO86595.1"/>
    <property type="molecule type" value="Genomic_DNA"/>
</dbReference>
<feature type="compositionally biased region" description="Basic and acidic residues" evidence="1">
    <location>
        <begin position="384"/>
        <end position="400"/>
    </location>
</feature>
<keyword evidence="2" id="KW-0812">Transmembrane</keyword>
<dbReference type="Proteomes" id="UP000269721">
    <property type="component" value="Unassembled WGS sequence"/>
</dbReference>
<dbReference type="OrthoDB" id="2105928at2759"/>
<keyword evidence="4" id="KW-1185">Reference proteome</keyword>
<dbReference type="AlphaFoldDB" id="A0A4P9W5K7"/>
<keyword evidence="2" id="KW-0472">Membrane</keyword>
<evidence type="ECO:0000256" key="1">
    <source>
        <dbReference type="SAM" id="MobiDB-lite"/>
    </source>
</evidence>
<protein>
    <submittedName>
        <fullName evidence="3">Uncharacterized protein</fullName>
    </submittedName>
</protein>
<feature type="transmembrane region" description="Helical" evidence="2">
    <location>
        <begin position="203"/>
        <end position="224"/>
    </location>
</feature>
<evidence type="ECO:0000313" key="4">
    <source>
        <dbReference type="Proteomes" id="UP000269721"/>
    </source>
</evidence>
<evidence type="ECO:0000313" key="3">
    <source>
        <dbReference type="EMBL" id="RKO86595.1"/>
    </source>
</evidence>
<evidence type="ECO:0000256" key="2">
    <source>
        <dbReference type="SAM" id="Phobius"/>
    </source>
</evidence>
<proteinExistence type="predicted"/>
<reference evidence="4" key="1">
    <citation type="journal article" date="2018" name="Nat. Microbiol.">
        <title>Leveraging single-cell genomics to expand the fungal tree of life.</title>
        <authorList>
            <person name="Ahrendt S.R."/>
            <person name="Quandt C.A."/>
            <person name="Ciobanu D."/>
            <person name="Clum A."/>
            <person name="Salamov A."/>
            <person name="Andreopoulos B."/>
            <person name="Cheng J.F."/>
            <person name="Woyke T."/>
            <person name="Pelin A."/>
            <person name="Henrissat B."/>
            <person name="Reynolds N.K."/>
            <person name="Benny G.L."/>
            <person name="Smith M.E."/>
            <person name="James T.Y."/>
            <person name="Grigoriev I.V."/>
        </authorList>
    </citation>
    <scope>NUCLEOTIDE SEQUENCE [LARGE SCALE GENOMIC DNA]</scope>
</reference>
<gene>
    <name evidence="3" type="ORF">BDK51DRAFT_37740</name>
</gene>
<feature type="transmembrane region" description="Helical" evidence="2">
    <location>
        <begin position="268"/>
        <end position="288"/>
    </location>
</feature>
<organism evidence="3 4">
    <name type="scientific">Blyttiomyces helicus</name>
    <dbReference type="NCBI Taxonomy" id="388810"/>
    <lineage>
        <taxon>Eukaryota</taxon>
        <taxon>Fungi</taxon>
        <taxon>Fungi incertae sedis</taxon>
        <taxon>Chytridiomycota</taxon>
        <taxon>Chytridiomycota incertae sedis</taxon>
        <taxon>Chytridiomycetes</taxon>
        <taxon>Chytridiomycetes incertae sedis</taxon>
        <taxon>Blyttiomyces</taxon>
    </lineage>
</organism>
<keyword evidence="2" id="KW-1133">Transmembrane helix</keyword>